<dbReference type="RefSeq" id="WP_317637935.1">
    <property type="nucleotide sequence ID" value="NZ_AP026803.1"/>
</dbReference>
<name>A0ABN6SKR6_9LACO</name>
<proteinExistence type="predicted"/>
<dbReference type="InterPro" id="IPR004716">
    <property type="entry name" value="PTS_IIA_glucitol/sorbitol-sp"/>
</dbReference>
<dbReference type="PANTHER" id="PTHR40398:SF1">
    <property type="entry name" value="PTS SYSTEM GLUCITOL_SORBITOL-SPECIFIC EIIA COMPONENT"/>
    <property type="match status" value="1"/>
</dbReference>
<dbReference type="PANTHER" id="PTHR40398">
    <property type="entry name" value="PTS SYSTEM GLUCITOL/SORBITOL-SPECIFIC EIIA COMPONENT"/>
    <property type="match status" value="1"/>
</dbReference>
<evidence type="ECO:0000313" key="3">
    <source>
        <dbReference type="Proteomes" id="UP001321741"/>
    </source>
</evidence>
<keyword evidence="3" id="KW-1185">Reference proteome</keyword>
<protein>
    <submittedName>
        <fullName evidence="2">PTS sorbitol transporter subunit IIA</fullName>
    </submittedName>
</protein>
<evidence type="ECO:0000256" key="1">
    <source>
        <dbReference type="PROSITE-ProRule" id="PRU00420"/>
    </source>
</evidence>
<comment type="caution">
    <text evidence="1">Lacks conserved residue(s) required for the propagation of feature annotation.</text>
</comment>
<gene>
    <name evidence="2" type="primary">pthA</name>
    <name evidence="2" type="ORF">KIM322_04840</name>
</gene>
<reference evidence="2 3" key="1">
    <citation type="journal article" date="2023" name="Microbiol. Spectr.">
        <title>Symbiosis of Carpenter Bees with Uncharacterized Lactic Acid Bacteria Showing NAD Auxotrophy.</title>
        <authorList>
            <person name="Kawasaki S."/>
            <person name="Ozawa K."/>
            <person name="Mori T."/>
            <person name="Yamamoto A."/>
            <person name="Ito M."/>
            <person name="Ohkuma M."/>
            <person name="Sakamoto M."/>
            <person name="Matsutani M."/>
        </authorList>
    </citation>
    <scope>NUCLEOTIDE SEQUENCE [LARGE SCALE GENOMIC DNA]</scope>
    <source>
        <strain evidence="2 3">Kim32-2</strain>
    </source>
</reference>
<dbReference type="Gene3D" id="2.40.33.40">
    <property type="entry name" value="Phosphotransferase system, glucitol/sorbitol-specific IIA component"/>
    <property type="match status" value="1"/>
</dbReference>
<dbReference type="Pfam" id="PF03829">
    <property type="entry name" value="PTSIIA_gutA"/>
    <property type="match status" value="1"/>
</dbReference>
<dbReference type="InterPro" id="IPR036665">
    <property type="entry name" value="PTS_IIA_glucitol/sorbitol_sf"/>
</dbReference>
<evidence type="ECO:0000313" key="2">
    <source>
        <dbReference type="EMBL" id="BDR60223.1"/>
    </source>
</evidence>
<dbReference type="EMBL" id="AP026803">
    <property type="protein sequence ID" value="BDR60223.1"/>
    <property type="molecule type" value="Genomic_DNA"/>
</dbReference>
<sequence>MKWIATIIKVGQKAWVSDQEMVLLFGKAVPQDLVNVSVIQEFTNDSLLSSFVLQKGDTVTVAGQTYKATFVGEMVRRNMKYLGHLTLIFTVKMPSKPLADAVYLDCVGGQPRPAFNLGDVISYEHI</sequence>
<dbReference type="Proteomes" id="UP001321741">
    <property type="component" value="Chromosome"/>
</dbReference>
<organism evidence="2 3">
    <name type="scientific">Lactobacillus xylocopicola</name>
    <dbReference type="NCBI Taxonomy" id="2976676"/>
    <lineage>
        <taxon>Bacteria</taxon>
        <taxon>Bacillati</taxon>
        <taxon>Bacillota</taxon>
        <taxon>Bacilli</taxon>
        <taxon>Lactobacillales</taxon>
        <taxon>Lactobacillaceae</taxon>
        <taxon>Lactobacillus</taxon>
    </lineage>
</organism>
<dbReference type="PROSITE" id="PS51097">
    <property type="entry name" value="PTS_EIIA_TYPE_5"/>
    <property type="match status" value="1"/>
</dbReference>
<accession>A0ABN6SKR6</accession>
<dbReference type="SUPFAM" id="SSF141530">
    <property type="entry name" value="PTSIIA/GutA-like"/>
    <property type="match status" value="1"/>
</dbReference>